<dbReference type="GO" id="GO:0005783">
    <property type="term" value="C:endoplasmic reticulum"/>
    <property type="evidence" value="ECO:0007669"/>
    <property type="project" value="TreeGrafter"/>
</dbReference>
<dbReference type="PANTHER" id="PTHR10983:SF16">
    <property type="entry name" value="LYSOCARDIOLIPIN ACYLTRANSFERASE 1"/>
    <property type="match status" value="1"/>
</dbReference>
<reference evidence="6" key="1">
    <citation type="submission" date="2015-12" db="EMBL/GenBank/DDBJ databases">
        <title>De novo transcriptome assembly of four potential Pierce s Disease insect vectors from Arizona vineyards.</title>
        <authorList>
            <person name="Tassone E.E."/>
        </authorList>
    </citation>
    <scope>NUCLEOTIDE SEQUENCE</scope>
</reference>
<evidence type="ECO:0000313" key="6">
    <source>
        <dbReference type="EMBL" id="JAS15752.1"/>
    </source>
</evidence>
<keyword evidence="4" id="KW-0472">Membrane</keyword>
<evidence type="ECO:0000256" key="2">
    <source>
        <dbReference type="ARBA" id="ARBA00022679"/>
    </source>
</evidence>
<comment type="similarity">
    <text evidence="1">Belongs to the 1-acyl-sn-glycerol-3-phosphate acyltransferase family.</text>
</comment>
<dbReference type="PANTHER" id="PTHR10983">
    <property type="entry name" value="1-ACYLGLYCEROL-3-PHOSPHATE ACYLTRANSFERASE-RELATED"/>
    <property type="match status" value="1"/>
</dbReference>
<dbReference type="Pfam" id="PF01553">
    <property type="entry name" value="Acyltransferase"/>
    <property type="match status" value="1"/>
</dbReference>
<gene>
    <name evidence="6" type="ORF">g.14065</name>
</gene>
<dbReference type="InterPro" id="IPR032098">
    <property type="entry name" value="Acyltransf_C"/>
</dbReference>
<name>A0A1B6CQK0_9HEMI</name>
<feature type="domain" description="Phospholipid/glycerol acyltransferase" evidence="5">
    <location>
        <begin position="81"/>
        <end position="205"/>
    </location>
</feature>
<keyword evidence="2" id="KW-0808">Transferase</keyword>
<feature type="transmembrane region" description="Helical" evidence="4">
    <location>
        <begin position="333"/>
        <end position="352"/>
    </location>
</feature>
<keyword evidence="3" id="KW-0012">Acyltransferase</keyword>
<evidence type="ECO:0000256" key="1">
    <source>
        <dbReference type="ARBA" id="ARBA00008655"/>
    </source>
</evidence>
<dbReference type="AlphaFoldDB" id="A0A1B6CQK0"/>
<dbReference type="SUPFAM" id="SSF69593">
    <property type="entry name" value="Glycerol-3-phosphate (1)-acyltransferase"/>
    <property type="match status" value="1"/>
</dbReference>
<organism evidence="6">
    <name type="scientific">Clastoptera arizonana</name>
    <name type="common">Arizona spittle bug</name>
    <dbReference type="NCBI Taxonomy" id="38151"/>
    <lineage>
        <taxon>Eukaryota</taxon>
        <taxon>Metazoa</taxon>
        <taxon>Ecdysozoa</taxon>
        <taxon>Arthropoda</taxon>
        <taxon>Hexapoda</taxon>
        <taxon>Insecta</taxon>
        <taxon>Pterygota</taxon>
        <taxon>Neoptera</taxon>
        <taxon>Paraneoptera</taxon>
        <taxon>Hemiptera</taxon>
        <taxon>Auchenorrhyncha</taxon>
        <taxon>Cercopoidea</taxon>
        <taxon>Clastopteridae</taxon>
        <taxon>Clastoptera</taxon>
    </lineage>
</organism>
<dbReference type="SMART" id="SM00563">
    <property type="entry name" value="PlsC"/>
    <property type="match status" value="1"/>
</dbReference>
<dbReference type="GO" id="GO:0036149">
    <property type="term" value="P:phosphatidylinositol acyl-chain remodeling"/>
    <property type="evidence" value="ECO:0007669"/>
    <property type="project" value="TreeGrafter"/>
</dbReference>
<feature type="transmembrane region" description="Helical" evidence="4">
    <location>
        <begin position="13"/>
        <end position="35"/>
    </location>
</feature>
<feature type="transmembrane region" description="Helical" evidence="4">
    <location>
        <begin position="306"/>
        <end position="326"/>
    </location>
</feature>
<keyword evidence="4" id="KW-1133">Transmembrane helix</keyword>
<evidence type="ECO:0000259" key="5">
    <source>
        <dbReference type="SMART" id="SM00563"/>
    </source>
</evidence>
<protein>
    <recommendedName>
        <fullName evidence="5">Phospholipid/glycerol acyltransferase domain-containing protein</fullName>
    </recommendedName>
</protein>
<sequence>MWGNWVKGVTYCALWYLSIFSGFVTLCSPVLPLLIINHKWYRKVVDFIFAVWEMYPVVLMELLFGTRIVISGDKINACESSLLVMNHRTRLDWNFLWAAMFYAADPPAHRLKFVLKAPIRHAPGPGWVMQMAGFLYIHRNWKRDKELLSNMLDYFKNIDYTYQVLIFPEGTDLNDRSLKKSNTFAESHHLEQYKRVLHPKTTGFTFLAEKMKQNNQLGAVYDLSVGYPKSLPQSEMDVLQGIFPEEVHFHVKRYPINELPPSEGGIKEWLNDLWHQKEQKLSEFYSQNSFSSEAVTDLKPKPISNALLLACLFWTALIVFTFYLIITSMYVKIWTIFHCSIFIILSFVSEGIQQLEVTLFNMKSKKDKGVSKLN</sequence>
<dbReference type="Pfam" id="PF16076">
    <property type="entry name" value="Acyltransf_C"/>
    <property type="match status" value="1"/>
</dbReference>
<dbReference type="EMBL" id="GEDC01021546">
    <property type="protein sequence ID" value="JAS15752.1"/>
    <property type="molecule type" value="Transcribed_RNA"/>
</dbReference>
<proteinExistence type="inferred from homology"/>
<accession>A0A1B6CQK0</accession>
<dbReference type="CDD" id="cd07990">
    <property type="entry name" value="LPLAT_LCLAT1-like"/>
    <property type="match status" value="1"/>
</dbReference>
<feature type="transmembrane region" description="Helical" evidence="4">
    <location>
        <begin position="47"/>
        <end position="70"/>
    </location>
</feature>
<dbReference type="InterPro" id="IPR002123">
    <property type="entry name" value="Plipid/glycerol_acylTrfase"/>
</dbReference>
<evidence type="ECO:0000256" key="4">
    <source>
        <dbReference type="SAM" id="Phobius"/>
    </source>
</evidence>
<keyword evidence="4" id="KW-0812">Transmembrane</keyword>
<evidence type="ECO:0000256" key="3">
    <source>
        <dbReference type="ARBA" id="ARBA00023315"/>
    </source>
</evidence>
<dbReference type="GO" id="GO:0016746">
    <property type="term" value="F:acyltransferase activity"/>
    <property type="evidence" value="ECO:0007669"/>
    <property type="project" value="UniProtKB-KW"/>
</dbReference>